<organism evidence="1 2">
    <name type="scientific">Streptomyces phage KimJongPhill</name>
    <dbReference type="NCBI Taxonomy" id="2848886"/>
    <lineage>
        <taxon>Viruses</taxon>
        <taxon>Duplodnaviria</taxon>
        <taxon>Heunggongvirae</taxon>
        <taxon>Uroviricota</taxon>
        <taxon>Caudoviricetes</taxon>
        <taxon>Zukovirus</taxon>
        <taxon>Zukovirus phill</taxon>
    </lineage>
</organism>
<proteinExistence type="predicted"/>
<name>A0A8F2IWD5_9CAUD</name>
<protein>
    <submittedName>
        <fullName evidence="1">Uncharacterized protein</fullName>
    </submittedName>
</protein>
<dbReference type="KEGG" id="vg:77931517"/>
<dbReference type="Proteomes" id="UP000683386">
    <property type="component" value="Segment"/>
</dbReference>
<dbReference type="EMBL" id="MW822144">
    <property type="protein sequence ID" value="QWT29826.1"/>
    <property type="molecule type" value="Genomic_DNA"/>
</dbReference>
<reference evidence="1" key="1">
    <citation type="submission" date="2021-03" db="EMBL/GenBank/DDBJ databases">
        <authorList>
            <person name="Alqahtani R."/>
            <person name="Behailu E."/>
            <person name="Cappabianca D.W."/>
            <person name="Csanadi-Schwartz K.M."/>
            <person name="Dalal A.S."/>
            <person name="Fahim M.S."/>
            <person name="Franklin J.M."/>
            <person name="Gluckman M.H."/>
            <person name="Levine C.J."/>
            <person name="Martin N."/>
            <person name="Milza N."/>
            <person name="Najmabadi R."/>
            <person name="Newman A.M."/>
            <person name="Pajunar M."/>
            <person name="Qalawee I."/>
            <person name="Rizvi A."/>
            <person name="Samuel A."/>
            <person name="Smith A."/>
            <person name="Swann F.E."/>
            <person name="Sweeney P."/>
            <person name="Torres N.R."/>
            <person name="Ventrone L."/>
            <person name="Ventura L."/>
            <person name="Wroe M."/>
            <person name="Acquaye N.A."/>
            <person name="Agnes T.J."/>
            <person name="Ahmed A."/>
            <person name="Ahmed S."/>
            <person name="Amodu B.A."/>
            <person name="Arefeayne N.F."/>
            <person name="Asamoah-Frimpong E.A."/>
            <person name="Attaran A."/>
            <person name="Barragan J.M."/>
            <person name="Baumgarten L.N."/>
            <person name="Berhane B."/>
            <person name="Beyene A."/>
            <person name="Bhattarai B."/>
            <person name="Biondokin D.V."/>
            <person name="Boone B.K."/>
            <person name="Burney S.Z."/>
            <person name="Cayanan J.-R.T."/>
            <person name="Cesta G."/>
            <person name="Chang J."/>
            <person name="Chavez J."/>
            <person name="Chorbajian C."/>
            <person name="Christian S."/>
            <person name="Corns J.R."/>
            <person name="Corns N.R."/>
            <person name="Cowan J.T."/>
            <person name="Coyne C."/>
            <person name="Dadzie B."/>
            <person name="Datu D.-L.V."/>
            <person name="Deng B.C."/>
            <person name="Der L."/>
            <person name="Dickerson K."/>
            <person name="Dozier E."/>
            <person name="Egbunine A.O."/>
            <person name="Farooq M."/>
            <person name="Fonge A.E."/>
            <person name="Ghomsi-Nono M.P."/>
            <person name="Giampietro H."/>
            <person name="Gunnison R.P."/>
            <person name="Han S.H."/>
            <person name="Hennigan A.J."/>
            <person name="Hong A.N."/>
            <person name="Ijomor E.C."/>
            <person name="Jalali A."/>
            <person name="Jamil T.Z."/>
            <person name="Jenkins C.R."/>
            <person name="Joseph M.A."/>
            <person name="Jowanowitch O.J."/>
            <person name="Kang D."/>
            <person name="Khan A."/>
            <person name="Khan Z.K."/>
            <person name="Kiewe T."/>
            <person name="Kjerulf A.B."/>
            <person name="Kolosey V."/>
            <person name="Kurup M."/>
            <person name="Lee V.H."/>
            <person name="Llontop-Maldonado V."/>
            <person name="Long P."/>
            <person name="Lu N."/>
            <person name="Majekodunmi A."/>
            <person name="Malik H.W."/>
            <person name="Marcellino S.C."/>
            <person name="Martinez L.A."/>
            <person name="Meher F.N."/>
            <person name="Michelin M.A."/>
            <person name="Mitchell K.G."/>
            <person name="Mullens W.J."/>
            <person name="Nwakama C."/>
            <person name="Nwosu F.T."/>
            <person name="Oboh E.C."/>
            <person name="Odujinrin O."/>
            <person name="Ogunsan O."/>
            <person name="O'Neill K."/>
            <person name="Oxlaj J.A."/>
            <person name="Patel A.K."/>
            <person name="Patel B.R."/>
            <person name="Pham Q."/>
            <person name="Porter J."/>
            <person name="Portes J."/>
            <person name="Prokopenko A."/>
            <person name="Quraishi M."/>
            <person name="Qureshi M.-A."/>
            <person name="Rivera A."/>
            <person name="Rubalsky V."/>
            <person name="Saikali Y."/>
            <person name="Saqaf K."/>
            <person name="Saroya S.R."/>
            <person name="Seas A."/>
            <person name="Shadrick R.E."/>
            <person name="Sharda N."/>
            <person name="Sigindere M.T."/>
            <person name="Simbi V.G."/>
            <person name="Thuzar C."/>
            <person name="Tran K."/>
            <person name="Tran V.D."/>
            <person name="Trang W."/>
            <person name="Vaishnav N."/>
            <person name="Vuong K."/>
            <person name="Walker C."/>
            <person name="Wallace S.A."/>
            <person name="Warfield J.C."/>
            <person name="Wikina T."/>
            <person name="Wobbeking F.T."/>
            <person name="Worrent L.D."/>
            <person name="Yan T."/>
            <person name="Zehra A."/>
            <person name="Avazpour P."/>
            <person name="Kim F.M."/>
            <person name="Mason K."/>
            <person name="Nguyen D.A."/>
            <person name="Pettit S.M."/>
            <person name="Zhou O.J."/>
            <person name="Brissett D.L."/>
            <person name="Gualtieri C."/>
            <person name="Hufford T.M."/>
            <person name="Ko J.M."/>
            <person name="Novak J.K."/>
            <person name="Smith Z.M."/>
            <person name="Mayer-Bacon C."/>
            <person name="Erill I."/>
            <person name="Caruso S.M."/>
            <person name="Garlena R.A."/>
            <person name="Russell D.A."/>
            <person name="Pope W.H."/>
            <person name="Jacobs-Sera D."/>
            <person name="Hatfull G.F."/>
        </authorList>
    </citation>
    <scope>NUCLEOTIDE SEQUENCE</scope>
</reference>
<dbReference type="RefSeq" id="YP_010655651.1">
    <property type="nucleotide sequence ID" value="NC_070830.1"/>
</dbReference>
<sequence>MPVPNLLGFTAPVKAEGWAVMTLGPGPLPARYDLCEDCAEVLVEQFMVGANVHAITQPPGMNVLPHDNVPYQDCLLAFDPDAGGFICEHDDPERFLKLQRDRAQNVAEGVPEQVVPGIPEWAEKKRGDELVSCPVLQGGCGGRLPARHLEQHMSEVHGIKPLQERAAELVADVHTSGWAHSIVQRCGDACSEQHTYTSGCLLDGVVQPADGRCRYCQCTAHNGLVCSSTGCSCQVSTQGENLTEAYSEQEAAE</sequence>
<dbReference type="GeneID" id="77931517"/>
<keyword evidence="2" id="KW-1185">Reference proteome</keyword>
<evidence type="ECO:0000313" key="2">
    <source>
        <dbReference type="Proteomes" id="UP000683386"/>
    </source>
</evidence>
<accession>A0A8F2IWD5</accession>
<gene>
    <name evidence="1" type="primary">45</name>
    <name evidence="1" type="ORF">SEA_KIMJONGPHILL_45</name>
</gene>
<evidence type="ECO:0000313" key="1">
    <source>
        <dbReference type="EMBL" id="QWT29826.1"/>
    </source>
</evidence>